<organism evidence="2 3">
    <name type="scientific">Mycoplasma haematolamae (strain Purdue)</name>
    <dbReference type="NCBI Taxonomy" id="1212765"/>
    <lineage>
        <taxon>Bacteria</taxon>
        <taxon>Bacillati</taxon>
        <taxon>Mycoplasmatota</taxon>
        <taxon>Mollicutes</taxon>
        <taxon>Mycoplasmataceae</taxon>
        <taxon>Mycoplasma</taxon>
    </lineage>
</organism>
<name>I7B9S3_MYCHA</name>
<sequence>MAFFSAKAIVAAVIGSGSVVGGGYGVVEWISQPSTAKNNSMTTALEERGNSATLEQPQQESRELGPAVSSESSLDRGNVSDQAEEEDEDFEEETDNKIPGVLSVVKGLGDAYELKVDFGQGPENDDSVLVSVPLKADRSVANRRVGLFNNDLWDVSDLSGFIGKLMEKDSELKKDFGSDSYDSLVTSVKDKNISS</sequence>
<feature type="region of interest" description="Disordered" evidence="1">
    <location>
        <begin position="36"/>
        <end position="98"/>
    </location>
</feature>
<reference evidence="2 3" key="1">
    <citation type="journal article" date="2012" name="J. Bacteriol.">
        <title>Genome Sequence of "Candidatus Mycoplasma haemolamae" Strain Purdue, a Red Blood Cell Pathogen of Alpacas (Vicugna pacos) and Llamas (Lama glama).</title>
        <authorList>
            <person name="Guimaraes A.M."/>
            <person name="Toth B."/>
            <person name="Santos A.P."/>
            <person name="do Nascimento N.C."/>
            <person name="Kritchevsky J.E."/>
            <person name="Messick J.B."/>
        </authorList>
    </citation>
    <scope>NUCLEOTIDE SEQUENCE [LARGE SCALE GENOMIC DNA]</scope>
    <source>
        <strain evidence="2 3">Purdue</strain>
    </source>
</reference>
<dbReference type="EMBL" id="CP003731">
    <property type="protein sequence ID" value="AFO52010.1"/>
    <property type="molecule type" value="Genomic_DNA"/>
</dbReference>
<feature type="compositionally biased region" description="Polar residues" evidence="1">
    <location>
        <begin position="50"/>
        <end position="59"/>
    </location>
</feature>
<evidence type="ECO:0000313" key="3">
    <source>
        <dbReference type="Proteomes" id="UP000006502"/>
    </source>
</evidence>
<evidence type="ECO:0000313" key="2">
    <source>
        <dbReference type="EMBL" id="AFO52010.1"/>
    </source>
</evidence>
<keyword evidence="3" id="KW-1185">Reference proteome</keyword>
<dbReference type="Proteomes" id="UP000006502">
    <property type="component" value="Chromosome"/>
</dbReference>
<reference evidence="3" key="2">
    <citation type="submission" date="2012-07" db="EMBL/GenBank/DDBJ databases">
        <title>Complete genome sequence of 'Candidatus Mycoplasma haemolamae'.</title>
        <authorList>
            <person name="Guimaraes A.M.S."/>
            <person name="Toth B."/>
            <person name="Santos A.P."/>
            <person name="Nascimento N.C."/>
            <person name="Sojka J.E."/>
            <person name="Messick J.B."/>
        </authorList>
    </citation>
    <scope>NUCLEOTIDE SEQUENCE [LARGE SCALE GENOMIC DNA]</scope>
    <source>
        <strain evidence="3">Purdue</strain>
    </source>
</reference>
<protein>
    <submittedName>
        <fullName evidence="2">Uncharacterized protein</fullName>
    </submittedName>
</protein>
<proteinExistence type="predicted"/>
<dbReference type="STRING" id="1212765.MHLP_02150"/>
<evidence type="ECO:0000256" key="1">
    <source>
        <dbReference type="SAM" id="MobiDB-lite"/>
    </source>
</evidence>
<dbReference type="KEGG" id="mhl:MHLP_02150"/>
<accession>I7B9S3</accession>
<dbReference type="PATRIC" id="fig|1212765.3.peg.483"/>
<gene>
    <name evidence="2" type="ordered locus">MHLP_02150</name>
</gene>
<dbReference type="AlphaFoldDB" id="I7B9S3"/>
<feature type="compositionally biased region" description="Acidic residues" evidence="1">
    <location>
        <begin position="82"/>
        <end position="94"/>
    </location>
</feature>
<dbReference type="HOGENOM" id="CLU_107120_0_0_14"/>